<dbReference type="EMBL" id="CP011267">
    <property type="protein sequence ID" value="AKG90840.1"/>
    <property type="molecule type" value="Genomic_DNA"/>
</dbReference>
<evidence type="ECO:0000313" key="1">
    <source>
        <dbReference type="EMBL" id="AKG90840.1"/>
    </source>
</evidence>
<proteinExistence type="predicted"/>
<dbReference type="AlphaFoldDB" id="A0A0F7ID46"/>
<dbReference type="STRING" id="113653.GAH_01883"/>
<organism evidence="1 2">
    <name type="scientific">Geoglobus ahangari</name>
    <dbReference type="NCBI Taxonomy" id="113653"/>
    <lineage>
        <taxon>Archaea</taxon>
        <taxon>Methanobacteriati</taxon>
        <taxon>Methanobacteriota</taxon>
        <taxon>Archaeoglobi</taxon>
        <taxon>Archaeoglobales</taxon>
        <taxon>Archaeoglobaceae</taxon>
        <taxon>Geoglobus</taxon>
    </lineage>
</organism>
<sequence length="74" mass="8491">MEVEELRELAEKLERARFSEGTVEVDVDALDTLLRIVGRAIAEMDMGNIYTAREILSEMGEIIYKAMKSFLNEH</sequence>
<gene>
    <name evidence="1" type="ORF">GAH_01883</name>
</gene>
<dbReference type="InParanoid" id="A0A0F7ID46"/>
<dbReference type="RefSeq" id="WP_048096339.1">
    <property type="nucleotide sequence ID" value="NZ_CP011267.1"/>
</dbReference>
<name>A0A0F7ID46_9EURY</name>
<reference evidence="1 2" key="1">
    <citation type="submission" date="2015-04" db="EMBL/GenBank/DDBJ databases">
        <title>The complete genome sequence of the hyperthermophilic, obligate iron-reducing archaeon Geoglobus ahangari strain 234T.</title>
        <authorList>
            <person name="Manzella M.P."/>
            <person name="Holmes D.E."/>
            <person name="Rocheleau J.M."/>
            <person name="Chung A."/>
            <person name="Reguera G."/>
            <person name="Kashefi K."/>
        </authorList>
    </citation>
    <scope>NUCLEOTIDE SEQUENCE [LARGE SCALE GENOMIC DNA]</scope>
    <source>
        <strain evidence="1 2">234</strain>
    </source>
</reference>
<keyword evidence="2" id="KW-1185">Reference proteome</keyword>
<dbReference type="HOGENOM" id="CLU_2678715_0_0_2"/>
<dbReference type="GeneID" id="24804449"/>
<protein>
    <submittedName>
        <fullName evidence="1">Uncharacterized protein</fullName>
    </submittedName>
</protein>
<dbReference type="Proteomes" id="UP000034723">
    <property type="component" value="Chromosome"/>
</dbReference>
<dbReference type="KEGG" id="gah:GAH_01883"/>
<evidence type="ECO:0000313" key="2">
    <source>
        <dbReference type="Proteomes" id="UP000034723"/>
    </source>
</evidence>
<accession>A0A0F7ID46</accession>